<feature type="transmembrane region" description="Helical" evidence="6">
    <location>
        <begin position="283"/>
        <end position="301"/>
    </location>
</feature>
<evidence type="ECO:0000256" key="5">
    <source>
        <dbReference type="ARBA" id="ARBA00023136"/>
    </source>
</evidence>
<keyword evidence="8" id="KW-1185">Reference proteome</keyword>
<gene>
    <name evidence="7" type="ORF">HZS55_05485</name>
</gene>
<comment type="subcellular location">
    <subcellularLocation>
        <location evidence="1">Cell membrane</location>
        <topology evidence="1">Multi-pass membrane protein</topology>
    </subcellularLocation>
</comment>
<evidence type="ECO:0000313" key="7">
    <source>
        <dbReference type="EMBL" id="QLH76790.1"/>
    </source>
</evidence>
<evidence type="ECO:0000313" key="8">
    <source>
        <dbReference type="Proteomes" id="UP000509667"/>
    </source>
</evidence>
<evidence type="ECO:0000256" key="4">
    <source>
        <dbReference type="ARBA" id="ARBA00022989"/>
    </source>
</evidence>
<keyword evidence="5 6" id="KW-0472">Membrane</keyword>
<dbReference type="GeneID" id="56077294"/>
<dbReference type="GO" id="GO:0005886">
    <property type="term" value="C:plasma membrane"/>
    <property type="evidence" value="ECO:0007669"/>
    <property type="project" value="UniProtKB-SubCell"/>
</dbReference>
<organism evidence="7 8">
    <name type="scientific">Halosimplex rubrum</name>
    <dbReference type="NCBI Taxonomy" id="869889"/>
    <lineage>
        <taxon>Archaea</taxon>
        <taxon>Methanobacteriati</taxon>
        <taxon>Methanobacteriota</taxon>
        <taxon>Stenosarchaea group</taxon>
        <taxon>Halobacteria</taxon>
        <taxon>Halobacteriales</taxon>
        <taxon>Haloarculaceae</taxon>
        <taxon>Halosimplex</taxon>
    </lineage>
</organism>
<evidence type="ECO:0000256" key="6">
    <source>
        <dbReference type="SAM" id="Phobius"/>
    </source>
</evidence>
<protein>
    <submittedName>
        <fullName evidence="7">Urea ABC transporter permease</fullName>
    </submittedName>
</protein>
<feature type="transmembrane region" description="Helical" evidence="6">
    <location>
        <begin position="109"/>
        <end position="132"/>
    </location>
</feature>
<dbReference type="InterPro" id="IPR001851">
    <property type="entry name" value="ABC_transp_permease"/>
</dbReference>
<evidence type="ECO:0000256" key="3">
    <source>
        <dbReference type="ARBA" id="ARBA00022692"/>
    </source>
</evidence>
<dbReference type="CDD" id="cd06581">
    <property type="entry name" value="TM_PBP1_LivM_like"/>
    <property type="match status" value="1"/>
</dbReference>
<keyword evidence="4 6" id="KW-1133">Transmembrane helix</keyword>
<reference evidence="7 8" key="1">
    <citation type="submission" date="2020-07" db="EMBL/GenBank/DDBJ databases">
        <title>Halosimplex pelagicum sp. nov. and Halosimplex rubrum sp. nov., isolated from salted brown alga Laminaria, and emended description of the genus Halosimplex.</title>
        <authorList>
            <person name="Cui H."/>
        </authorList>
    </citation>
    <scope>NUCLEOTIDE SEQUENCE [LARGE SCALE GENOMIC DNA]</scope>
    <source>
        <strain evidence="7 8">R27</strain>
    </source>
</reference>
<name>A0A7D5T3C3_9EURY</name>
<accession>A0A7D5T3C3</accession>
<feature type="transmembrane region" description="Helical" evidence="6">
    <location>
        <begin position="258"/>
        <end position="277"/>
    </location>
</feature>
<keyword evidence="2" id="KW-1003">Cell membrane</keyword>
<feature type="transmembrane region" description="Helical" evidence="6">
    <location>
        <begin position="58"/>
        <end position="76"/>
    </location>
</feature>
<sequence length="380" mass="39682">MATEPTGSTGTDGGAVARIRGRLEGPNTVGNSRGFWLGFAVAVLALAAFPVVGSGESFSLFLVLALLGLSLSLVWGYSGVLSFGQVVFFGVGGYTFGVVSINFPDATGITAAALAGVVVGGGAAALLGYFMFYGGVRNVYVTIITLVTTMAMHTFMAQTAGSEWTIGEAPLGGFNGMPGIPLLELGIEGVASFQFVYNEMSLLGLFAFDPFYYLALGLLLVTYLGLRALVNSDFGRVMVAVREDQDRTRMFGYDVKRIKLLTFTLGGALAALSGVLYAARNVYISPPVFALWFATLPVIWVSVGGRKSLLGAVIATIAIEYFRLSVEGEMALVVLGAMLLVFILALPGGIVPWVAGKLSGSAVPVSELDDADAPAEVSES</sequence>
<proteinExistence type="predicted"/>
<dbReference type="PANTHER" id="PTHR30482">
    <property type="entry name" value="HIGH-AFFINITY BRANCHED-CHAIN AMINO ACID TRANSPORT SYSTEM PERMEASE"/>
    <property type="match status" value="1"/>
</dbReference>
<evidence type="ECO:0000256" key="1">
    <source>
        <dbReference type="ARBA" id="ARBA00004651"/>
    </source>
</evidence>
<dbReference type="Pfam" id="PF02653">
    <property type="entry name" value="BPD_transp_2"/>
    <property type="match status" value="1"/>
</dbReference>
<dbReference type="RefSeq" id="WP_179910725.1">
    <property type="nucleotide sequence ID" value="NZ_CP058910.1"/>
</dbReference>
<feature type="transmembrane region" description="Helical" evidence="6">
    <location>
        <begin position="34"/>
        <end position="52"/>
    </location>
</feature>
<feature type="transmembrane region" description="Helical" evidence="6">
    <location>
        <begin position="83"/>
        <end position="103"/>
    </location>
</feature>
<dbReference type="OrthoDB" id="30958at2157"/>
<dbReference type="GO" id="GO:0015658">
    <property type="term" value="F:branched-chain amino acid transmembrane transporter activity"/>
    <property type="evidence" value="ECO:0007669"/>
    <property type="project" value="InterPro"/>
</dbReference>
<evidence type="ECO:0000256" key="2">
    <source>
        <dbReference type="ARBA" id="ARBA00022475"/>
    </source>
</evidence>
<dbReference type="AlphaFoldDB" id="A0A7D5T3C3"/>
<keyword evidence="3 6" id="KW-0812">Transmembrane</keyword>
<dbReference type="PANTHER" id="PTHR30482:SF10">
    <property type="entry name" value="HIGH-AFFINITY BRANCHED-CHAIN AMINO ACID TRANSPORT PROTEIN BRAE"/>
    <property type="match status" value="1"/>
</dbReference>
<dbReference type="EMBL" id="CP058910">
    <property type="protein sequence ID" value="QLH76790.1"/>
    <property type="molecule type" value="Genomic_DNA"/>
</dbReference>
<feature type="transmembrane region" description="Helical" evidence="6">
    <location>
        <begin position="330"/>
        <end position="355"/>
    </location>
</feature>
<dbReference type="InterPro" id="IPR043428">
    <property type="entry name" value="LivM-like"/>
</dbReference>
<dbReference type="Proteomes" id="UP000509667">
    <property type="component" value="Chromosome"/>
</dbReference>
<dbReference type="KEGG" id="hrr:HZS55_05485"/>
<feature type="transmembrane region" description="Helical" evidence="6">
    <location>
        <begin position="139"/>
        <end position="156"/>
    </location>
</feature>
<feature type="transmembrane region" description="Helical" evidence="6">
    <location>
        <begin position="211"/>
        <end position="230"/>
    </location>
</feature>